<name>A0A420YLJ1_9PEZI</name>
<comment type="caution">
    <text evidence="2">The sequence shown here is derived from an EMBL/GenBank/DDBJ whole genome shotgun (WGS) entry which is preliminary data.</text>
</comment>
<dbReference type="Pfam" id="PF12417">
    <property type="entry name" value="DUF3669"/>
    <property type="match status" value="1"/>
</dbReference>
<reference evidence="2 3" key="1">
    <citation type="submission" date="2018-08" db="EMBL/GenBank/DDBJ databases">
        <title>Draft genome of the lignicolous fungus Coniochaeta pulveracea.</title>
        <authorList>
            <person name="Borstlap C.J."/>
            <person name="De Witt R.N."/>
            <person name="Botha A."/>
            <person name="Volschenk H."/>
        </authorList>
    </citation>
    <scope>NUCLEOTIDE SEQUENCE [LARGE SCALE GENOMIC DNA]</scope>
    <source>
        <strain evidence="2 3">CAB683</strain>
    </source>
</reference>
<dbReference type="OrthoDB" id="2993351at2759"/>
<evidence type="ECO:0000313" key="2">
    <source>
        <dbReference type="EMBL" id="RKU48738.1"/>
    </source>
</evidence>
<dbReference type="Proteomes" id="UP000275385">
    <property type="component" value="Unassembled WGS sequence"/>
</dbReference>
<dbReference type="EMBL" id="QVQW01000003">
    <property type="protein sequence ID" value="RKU48738.1"/>
    <property type="molecule type" value="Genomic_DNA"/>
</dbReference>
<dbReference type="InterPro" id="IPR022137">
    <property type="entry name" value="Znf_prot_DUF3669"/>
</dbReference>
<keyword evidence="3" id="KW-1185">Reference proteome</keyword>
<proteinExistence type="predicted"/>
<dbReference type="PANTHER" id="PTHR40780">
    <property type="entry name" value="DUF3669 DOMAIN-CONTAINING PROTEIN"/>
    <property type="match status" value="1"/>
</dbReference>
<gene>
    <name evidence="2" type="ORF">DL546_000910</name>
</gene>
<evidence type="ECO:0000259" key="1">
    <source>
        <dbReference type="Pfam" id="PF12417"/>
    </source>
</evidence>
<sequence length="434" mass="48692">MEPAHPKVSRRKLATSSEFIADPTPPLWEVDAQTSLKLLALLENSTINDSDPPTSYPTATKDSDLNNDLRRMLSIGSVVSTSSSAAERHNKAQRDGQNDFRKIGAGACGAVFAQDGKSIVVKLAKASDRDLWNDYVMHTRIATELDRFVINGLKVPACYYFVPQEHTEFFDRYPGLMSAANGILNLPTAALLTERILPLPQVVREKLIQKYCPERIRNRAMAETSSEDCLVRPYLGSVKGKSNMMFFSLRNLKLHLNQLLELGLDIEAISTSMGHSLAVMHWSAQTDARDVEFVLGSSSKKTTIAPTSEELETMAPLSYTGPESYVMEDFFCRTTELFLLDFNQVRRITMDDAGITLAVEAFRINDPYYPRPLRTSKEEQLVWKAFVVSYLDASESILQDMDDVTIDVLTLPRKFIQGIIEAERVKISDMGHQH</sequence>
<feature type="domain" description="DUF3669" evidence="1">
    <location>
        <begin position="337"/>
        <end position="400"/>
    </location>
</feature>
<dbReference type="PANTHER" id="PTHR40780:SF2">
    <property type="entry name" value="DUF3669 DOMAIN-CONTAINING PROTEIN"/>
    <property type="match status" value="1"/>
</dbReference>
<organism evidence="2 3">
    <name type="scientific">Coniochaeta pulveracea</name>
    <dbReference type="NCBI Taxonomy" id="177199"/>
    <lineage>
        <taxon>Eukaryota</taxon>
        <taxon>Fungi</taxon>
        <taxon>Dikarya</taxon>
        <taxon>Ascomycota</taxon>
        <taxon>Pezizomycotina</taxon>
        <taxon>Sordariomycetes</taxon>
        <taxon>Sordariomycetidae</taxon>
        <taxon>Coniochaetales</taxon>
        <taxon>Coniochaetaceae</taxon>
        <taxon>Coniochaeta</taxon>
    </lineage>
</organism>
<evidence type="ECO:0000313" key="3">
    <source>
        <dbReference type="Proteomes" id="UP000275385"/>
    </source>
</evidence>
<protein>
    <recommendedName>
        <fullName evidence="1">DUF3669 domain-containing protein</fullName>
    </recommendedName>
</protein>
<dbReference type="AlphaFoldDB" id="A0A420YLJ1"/>
<accession>A0A420YLJ1</accession>